<sequence length="254" mass="27287">MTNIDINSDMGESFGRWRLGDDDSMLRLISSANIACGFHAGDPSVMLHTLKGAQAHHVSIGAHVSYRDLAGFGRRAIDVPTDALQADVEYQIAAIQGLARATGAEVRYVKPHGALYNRIVDDEEQASAVVHGILAIDPELALLTLPDSMVGTLADRSGLRVFHEAFADRAYTHEGHLVPRTQTGAVITDPDRVAERVSRLVSTGDIEAIDGSRIRVSADSVCVHGDSPGAVTMAESIHRRLSADGIRLASFTQR</sequence>
<dbReference type="RefSeq" id="WP_273172721.1">
    <property type="nucleotide sequence ID" value="NZ_JAAXZR010000009.1"/>
</dbReference>
<protein>
    <recommendedName>
        <fullName evidence="1">5-oxoprolinase subunit A</fullName>
        <shortName evidence="1">5-OPase subunit A</shortName>
        <ecNumber evidence="1">3.5.2.9</ecNumber>
    </recommendedName>
    <alternativeName>
        <fullName evidence="1">5-oxoprolinase (ATP-hydrolyzing) subunit A</fullName>
    </alternativeName>
</protein>
<evidence type="ECO:0000313" key="3">
    <source>
        <dbReference type="Proteomes" id="UP000767327"/>
    </source>
</evidence>
<reference evidence="2" key="1">
    <citation type="journal article" date="2020" name="Biotechnol. Biofuels">
        <title>New insights from the biogas microbiome by comprehensive genome-resolved metagenomics of nearly 1600 species originating from multiple anaerobic digesters.</title>
        <authorList>
            <person name="Campanaro S."/>
            <person name="Treu L."/>
            <person name="Rodriguez-R L.M."/>
            <person name="Kovalovszki A."/>
            <person name="Ziels R.M."/>
            <person name="Maus I."/>
            <person name="Zhu X."/>
            <person name="Kougias P.G."/>
            <person name="Basile A."/>
            <person name="Luo G."/>
            <person name="Schluter A."/>
            <person name="Konstantinidis K.T."/>
            <person name="Angelidaki I."/>
        </authorList>
    </citation>
    <scope>NUCLEOTIDE SEQUENCE</scope>
    <source>
        <strain evidence="2">AS01afH2WH_6</strain>
    </source>
</reference>
<proteinExistence type="inferred from homology"/>
<dbReference type="Pfam" id="PF03746">
    <property type="entry name" value="LamB_YcsF"/>
    <property type="match status" value="1"/>
</dbReference>
<dbReference type="GO" id="GO:0005975">
    <property type="term" value="P:carbohydrate metabolic process"/>
    <property type="evidence" value="ECO:0007669"/>
    <property type="project" value="InterPro"/>
</dbReference>
<dbReference type="EMBL" id="JAAXZR010000009">
    <property type="protein sequence ID" value="NLT79079.1"/>
    <property type="molecule type" value="Genomic_DNA"/>
</dbReference>
<comment type="caution">
    <text evidence="2">The sequence shown here is derived from an EMBL/GenBank/DDBJ whole genome shotgun (WGS) entry which is preliminary data.</text>
</comment>
<dbReference type="NCBIfam" id="NF003816">
    <property type="entry name" value="PRK05406.1-5"/>
    <property type="match status" value="1"/>
</dbReference>
<dbReference type="NCBIfam" id="NF003814">
    <property type="entry name" value="PRK05406.1-3"/>
    <property type="match status" value="1"/>
</dbReference>
<dbReference type="HAMAP" id="MF_00691">
    <property type="entry name" value="PxpA"/>
    <property type="match status" value="1"/>
</dbReference>
<accession>A0A971CXT1</accession>
<keyword evidence="1" id="KW-0067">ATP-binding</keyword>
<evidence type="ECO:0000313" key="2">
    <source>
        <dbReference type="EMBL" id="NLT79079.1"/>
    </source>
</evidence>
<comment type="similarity">
    <text evidence="1">Belongs to the LamB/PxpA family.</text>
</comment>
<dbReference type="InterPro" id="IPR005501">
    <property type="entry name" value="LamB/YcsF/PxpA-like"/>
</dbReference>
<comment type="function">
    <text evidence="1">Catalyzes the cleavage of 5-oxoproline to form L-glutamate coupled to the hydrolysis of ATP to ADP and inorganic phosphate.</text>
</comment>
<dbReference type="PANTHER" id="PTHR30292">
    <property type="entry name" value="UNCHARACTERIZED PROTEIN YBGL-RELATED"/>
    <property type="match status" value="1"/>
</dbReference>
<dbReference type="PANTHER" id="PTHR30292:SF0">
    <property type="entry name" value="5-OXOPROLINASE SUBUNIT A"/>
    <property type="match status" value="1"/>
</dbReference>
<dbReference type="CDD" id="cd10787">
    <property type="entry name" value="LamB_YcsF_like"/>
    <property type="match status" value="1"/>
</dbReference>
<comment type="catalytic activity">
    <reaction evidence="1">
        <text>5-oxo-L-proline + ATP + 2 H2O = L-glutamate + ADP + phosphate + H(+)</text>
        <dbReference type="Rhea" id="RHEA:10348"/>
        <dbReference type="ChEBI" id="CHEBI:15377"/>
        <dbReference type="ChEBI" id="CHEBI:15378"/>
        <dbReference type="ChEBI" id="CHEBI:29985"/>
        <dbReference type="ChEBI" id="CHEBI:30616"/>
        <dbReference type="ChEBI" id="CHEBI:43474"/>
        <dbReference type="ChEBI" id="CHEBI:58402"/>
        <dbReference type="ChEBI" id="CHEBI:456216"/>
        <dbReference type="EC" id="3.5.2.9"/>
    </reaction>
</comment>
<reference evidence="2" key="2">
    <citation type="submission" date="2020-01" db="EMBL/GenBank/DDBJ databases">
        <authorList>
            <person name="Campanaro S."/>
        </authorList>
    </citation>
    <scope>NUCLEOTIDE SEQUENCE</scope>
    <source>
        <strain evidence="2">AS01afH2WH_6</strain>
    </source>
</reference>
<dbReference type="EC" id="3.5.2.9" evidence="1"/>
<comment type="subunit">
    <text evidence="1">Forms a complex composed of PxpA, PxpB and PxpC.</text>
</comment>
<name>A0A971CXT1_9BIFI</name>
<dbReference type="GO" id="GO:0005524">
    <property type="term" value="F:ATP binding"/>
    <property type="evidence" value="ECO:0007669"/>
    <property type="project" value="UniProtKB-UniRule"/>
</dbReference>
<dbReference type="GO" id="GO:0017168">
    <property type="term" value="F:5-oxoprolinase (ATP-hydrolyzing) activity"/>
    <property type="evidence" value="ECO:0007669"/>
    <property type="project" value="UniProtKB-UniRule"/>
</dbReference>
<dbReference type="SUPFAM" id="SSF88713">
    <property type="entry name" value="Glycoside hydrolase/deacetylase"/>
    <property type="match status" value="1"/>
</dbReference>
<keyword evidence="1" id="KW-0378">Hydrolase</keyword>
<evidence type="ECO:0000256" key="1">
    <source>
        <dbReference type="HAMAP-Rule" id="MF_00691"/>
    </source>
</evidence>
<dbReference type="Gene3D" id="3.20.20.370">
    <property type="entry name" value="Glycoside hydrolase/deacetylase"/>
    <property type="match status" value="1"/>
</dbReference>
<dbReference type="Proteomes" id="UP000767327">
    <property type="component" value="Unassembled WGS sequence"/>
</dbReference>
<gene>
    <name evidence="1" type="primary">pxpA</name>
    <name evidence="2" type="ORF">GXW98_02180</name>
</gene>
<dbReference type="AlphaFoldDB" id="A0A971CXT1"/>
<dbReference type="InterPro" id="IPR011330">
    <property type="entry name" value="Glyco_hydro/deAcase_b/a-brl"/>
</dbReference>
<organism evidence="2 3">
    <name type="scientific">Bifidobacterium crudilactis</name>
    <dbReference type="NCBI Taxonomy" id="327277"/>
    <lineage>
        <taxon>Bacteria</taxon>
        <taxon>Bacillati</taxon>
        <taxon>Actinomycetota</taxon>
        <taxon>Actinomycetes</taxon>
        <taxon>Bifidobacteriales</taxon>
        <taxon>Bifidobacteriaceae</taxon>
        <taxon>Bifidobacterium</taxon>
    </lineage>
</organism>
<keyword evidence="1" id="KW-0547">Nucleotide-binding</keyword>